<gene>
    <name evidence="1" type="ORF">DPMN_190081</name>
</gene>
<reference evidence="1" key="2">
    <citation type="submission" date="2020-11" db="EMBL/GenBank/DDBJ databases">
        <authorList>
            <person name="McCartney M.A."/>
            <person name="Auch B."/>
            <person name="Kono T."/>
            <person name="Mallez S."/>
            <person name="Becker A."/>
            <person name="Gohl D.M."/>
            <person name="Silverstein K.A.T."/>
            <person name="Koren S."/>
            <person name="Bechman K.B."/>
            <person name="Herman A."/>
            <person name="Abrahante J.E."/>
            <person name="Garbe J."/>
        </authorList>
    </citation>
    <scope>NUCLEOTIDE SEQUENCE</scope>
    <source>
        <strain evidence="1">Duluth1</strain>
        <tissue evidence="1">Whole animal</tissue>
    </source>
</reference>
<organism evidence="1 2">
    <name type="scientific">Dreissena polymorpha</name>
    <name type="common">Zebra mussel</name>
    <name type="synonym">Mytilus polymorpha</name>
    <dbReference type="NCBI Taxonomy" id="45954"/>
    <lineage>
        <taxon>Eukaryota</taxon>
        <taxon>Metazoa</taxon>
        <taxon>Spiralia</taxon>
        <taxon>Lophotrochozoa</taxon>
        <taxon>Mollusca</taxon>
        <taxon>Bivalvia</taxon>
        <taxon>Autobranchia</taxon>
        <taxon>Heteroconchia</taxon>
        <taxon>Euheterodonta</taxon>
        <taxon>Imparidentia</taxon>
        <taxon>Neoheterodontei</taxon>
        <taxon>Myida</taxon>
        <taxon>Dreissenoidea</taxon>
        <taxon>Dreissenidae</taxon>
        <taxon>Dreissena</taxon>
    </lineage>
</organism>
<dbReference type="EMBL" id="JAIWYP010000010">
    <property type="protein sequence ID" value="KAH3755387.1"/>
    <property type="molecule type" value="Genomic_DNA"/>
</dbReference>
<dbReference type="AlphaFoldDB" id="A0A9D4DT50"/>
<evidence type="ECO:0000313" key="2">
    <source>
        <dbReference type="Proteomes" id="UP000828390"/>
    </source>
</evidence>
<keyword evidence="2" id="KW-1185">Reference proteome</keyword>
<proteinExistence type="predicted"/>
<dbReference type="Proteomes" id="UP000828390">
    <property type="component" value="Unassembled WGS sequence"/>
</dbReference>
<accession>A0A9D4DT50</accession>
<protein>
    <submittedName>
        <fullName evidence="1">Uncharacterized protein</fullName>
    </submittedName>
</protein>
<comment type="caution">
    <text evidence="1">The sequence shown here is derived from an EMBL/GenBank/DDBJ whole genome shotgun (WGS) entry which is preliminary data.</text>
</comment>
<name>A0A9D4DT50_DREPO</name>
<reference evidence="1" key="1">
    <citation type="journal article" date="2019" name="bioRxiv">
        <title>The Genome of the Zebra Mussel, Dreissena polymorpha: A Resource for Invasive Species Research.</title>
        <authorList>
            <person name="McCartney M.A."/>
            <person name="Auch B."/>
            <person name="Kono T."/>
            <person name="Mallez S."/>
            <person name="Zhang Y."/>
            <person name="Obille A."/>
            <person name="Becker A."/>
            <person name="Abrahante J.E."/>
            <person name="Garbe J."/>
            <person name="Badalamenti J.P."/>
            <person name="Herman A."/>
            <person name="Mangelson H."/>
            <person name="Liachko I."/>
            <person name="Sullivan S."/>
            <person name="Sone E.D."/>
            <person name="Koren S."/>
            <person name="Silverstein K.A.T."/>
            <person name="Beckman K.B."/>
            <person name="Gohl D.M."/>
        </authorList>
    </citation>
    <scope>NUCLEOTIDE SEQUENCE</scope>
    <source>
        <strain evidence="1">Duluth1</strain>
        <tissue evidence="1">Whole animal</tissue>
    </source>
</reference>
<sequence length="60" mass="6886">MSSAGSLGHLLAKHMVDIEIMTEHKLMKKSQRFFETIYANYTAHSLCETEVTPLSRCDKR</sequence>
<evidence type="ECO:0000313" key="1">
    <source>
        <dbReference type="EMBL" id="KAH3755387.1"/>
    </source>
</evidence>